<accession>A0A6C0DUD6</accession>
<sequence>MSNTLNGSSPFPGNSWNIYNAVNVIGPLNNKMVIYGNASPSALNLGSNIDASGNLYSNGNLKLPYGTTANRPIPAQGFFRFNTNQTLIEYYNGNTWLNLITSLTPVTPPTITITDPNGVATTYTWNSSFSTYNFSFVNTNNSTYTITTTGPCTGLFTLNGAGGGGGYQAVPATPSAGGSGGKTIGTFVMTPGNTYYLLVGQGGTSVPPNTLYENVPIGGGGLTGPLGFAGQGGGFTGLFLGSIILGSATTLSVTAGNNSNAIMMAGGGGGGCAEFGLTIGGQGGGIVGGNAAPQESPGTQPGGGGGIWNGIGTTSGAGGAAYGQPLPGQPGPGSLAGVQMQGGSMANSGDLGGGGGGGGGYYGGGGGTGQNTPSGTGGGGGAGFFSTAVESPLTTIGTGAAGGPGRTNGTNGSATLAFVN</sequence>
<proteinExistence type="predicted"/>
<protein>
    <submittedName>
        <fullName evidence="2">Uncharacterized protein</fullName>
    </submittedName>
</protein>
<name>A0A6C0DUD6_9ZZZZ</name>
<feature type="compositionally biased region" description="Low complexity" evidence="1">
    <location>
        <begin position="322"/>
        <end position="349"/>
    </location>
</feature>
<organism evidence="2">
    <name type="scientific">viral metagenome</name>
    <dbReference type="NCBI Taxonomy" id="1070528"/>
    <lineage>
        <taxon>unclassified sequences</taxon>
        <taxon>metagenomes</taxon>
        <taxon>organismal metagenomes</taxon>
    </lineage>
</organism>
<evidence type="ECO:0000313" key="2">
    <source>
        <dbReference type="EMBL" id="QHT19853.1"/>
    </source>
</evidence>
<dbReference type="EMBL" id="MN739669">
    <property type="protein sequence ID" value="QHT19853.1"/>
    <property type="molecule type" value="Genomic_DNA"/>
</dbReference>
<evidence type="ECO:0000256" key="1">
    <source>
        <dbReference type="SAM" id="MobiDB-lite"/>
    </source>
</evidence>
<reference evidence="2" key="1">
    <citation type="journal article" date="2020" name="Nature">
        <title>Giant virus diversity and host interactions through global metagenomics.</title>
        <authorList>
            <person name="Schulz F."/>
            <person name="Roux S."/>
            <person name="Paez-Espino D."/>
            <person name="Jungbluth S."/>
            <person name="Walsh D.A."/>
            <person name="Denef V.J."/>
            <person name="McMahon K.D."/>
            <person name="Konstantinidis K.T."/>
            <person name="Eloe-Fadrosh E.A."/>
            <person name="Kyrpides N.C."/>
            <person name="Woyke T."/>
        </authorList>
    </citation>
    <scope>NUCLEOTIDE SEQUENCE</scope>
    <source>
        <strain evidence="2">GVMAG-M-3300023174-5</strain>
    </source>
</reference>
<feature type="region of interest" description="Disordered" evidence="1">
    <location>
        <begin position="395"/>
        <end position="420"/>
    </location>
</feature>
<dbReference type="AlphaFoldDB" id="A0A6C0DUD6"/>
<feature type="compositionally biased region" description="Gly residues" evidence="1">
    <location>
        <begin position="300"/>
        <end position="321"/>
    </location>
</feature>
<feature type="region of interest" description="Disordered" evidence="1">
    <location>
        <begin position="290"/>
        <end position="351"/>
    </location>
</feature>